<dbReference type="Pfam" id="PF02622">
    <property type="entry name" value="DUF179"/>
    <property type="match status" value="1"/>
</dbReference>
<evidence type="ECO:0000313" key="3">
    <source>
        <dbReference type="EMBL" id="REH40184.1"/>
    </source>
</evidence>
<dbReference type="NCBIfam" id="NF001266">
    <property type="entry name" value="PRK00228.1-1"/>
    <property type="match status" value="1"/>
</dbReference>
<dbReference type="Gene3D" id="3.40.1740.10">
    <property type="entry name" value="VC0467-like"/>
    <property type="match status" value="1"/>
</dbReference>
<dbReference type="HAMAP" id="MF_00758">
    <property type="entry name" value="UPF0301"/>
    <property type="match status" value="1"/>
</dbReference>
<evidence type="ECO:0000256" key="1">
    <source>
        <dbReference type="ARBA" id="ARBA00009600"/>
    </source>
</evidence>
<dbReference type="GO" id="GO:0005829">
    <property type="term" value="C:cytosol"/>
    <property type="evidence" value="ECO:0007669"/>
    <property type="project" value="TreeGrafter"/>
</dbReference>
<accession>A0A3E0H970</accession>
<dbReference type="SUPFAM" id="SSF143456">
    <property type="entry name" value="VC0467-like"/>
    <property type="match status" value="1"/>
</dbReference>
<dbReference type="AlphaFoldDB" id="A0A3E0H970"/>
<reference evidence="3 4" key="1">
    <citation type="submission" date="2018-08" db="EMBL/GenBank/DDBJ databases">
        <title>Genomic Encyclopedia of Type Strains, Phase IV (KMG-IV): sequencing the most valuable type-strain genomes for metagenomic binning, comparative biology and taxonomic classification.</title>
        <authorList>
            <person name="Goeker M."/>
        </authorList>
    </citation>
    <scope>NUCLEOTIDE SEQUENCE [LARGE SCALE GENOMIC DNA]</scope>
    <source>
        <strain evidence="3 4">DSM 26022</strain>
    </source>
</reference>
<sequence>MKPISVDLTNQFLVAMPELDDSMFGRAVVYIFRHDEDGAAGLIVNHPSDVQFAHLLSEIRLPALKPLARPEQPVLVGGPVHPELGFVLHRGHGPWTSTLHSSDSIAVTHSRDVLDAISQGHGPSDYLVSLGYAGWQPGQLEEEIADNQWLTSQASTDVLFELPYEARWEAAINALGLDWRLLSHDVGHA</sequence>
<dbReference type="PANTHER" id="PTHR30327">
    <property type="entry name" value="UNCHARACTERIZED PROTEIN YQGE"/>
    <property type="match status" value="1"/>
</dbReference>
<organism evidence="3 4">
    <name type="scientific">Paraperlucidibaca baekdonensis</name>
    <dbReference type="NCBI Taxonomy" id="748120"/>
    <lineage>
        <taxon>Bacteria</taxon>
        <taxon>Pseudomonadati</taxon>
        <taxon>Pseudomonadota</taxon>
        <taxon>Gammaproteobacteria</taxon>
        <taxon>Moraxellales</taxon>
        <taxon>Moraxellaceae</taxon>
        <taxon>Paraperlucidibaca</taxon>
    </lineage>
</organism>
<gene>
    <name evidence="3" type="ORF">DFR26_0383</name>
</gene>
<comment type="caution">
    <text evidence="3">The sequence shown here is derived from an EMBL/GenBank/DDBJ whole genome shotgun (WGS) entry which is preliminary data.</text>
</comment>
<protein>
    <recommendedName>
        <fullName evidence="2">UPF0301 protein DFR26_0383</fullName>
    </recommendedName>
</protein>
<proteinExistence type="inferred from homology"/>
<dbReference type="RefSeq" id="WP_116207243.1">
    <property type="nucleotide sequence ID" value="NZ_QUNR01000001.1"/>
</dbReference>
<evidence type="ECO:0000256" key="2">
    <source>
        <dbReference type="HAMAP-Rule" id="MF_00758"/>
    </source>
</evidence>
<comment type="similarity">
    <text evidence="1 2">Belongs to the UPF0301 (AlgH) family.</text>
</comment>
<name>A0A3E0H970_9GAMM</name>
<keyword evidence="4" id="KW-1185">Reference proteome</keyword>
<dbReference type="Proteomes" id="UP000256774">
    <property type="component" value="Unassembled WGS sequence"/>
</dbReference>
<dbReference type="OrthoDB" id="9807486at2"/>
<dbReference type="EMBL" id="QUNR01000001">
    <property type="protein sequence ID" value="REH40184.1"/>
    <property type="molecule type" value="Genomic_DNA"/>
</dbReference>
<evidence type="ECO:0000313" key="4">
    <source>
        <dbReference type="Proteomes" id="UP000256774"/>
    </source>
</evidence>
<dbReference type="InterPro" id="IPR003774">
    <property type="entry name" value="AlgH-like"/>
</dbReference>
<dbReference type="PANTHER" id="PTHR30327:SF1">
    <property type="entry name" value="UPF0301 PROTEIN YQGE"/>
    <property type="match status" value="1"/>
</dbReference>